<feature type="signal peptide" evidence="1">
    <location>
        <begin position="1"/>
        <end position="33"/>
    </location>
</feature>
<feature type="domain" description="Beta-lactamase-related" evidence="2">
    <location>
        <begin position="65"/>
        <end position="412"/>
    </location>
</feature>
<dbReference type="Proteomes" id="UP001283361">
    <property type="component" value="Unassembled WGS sequence"/>
</dbReference>
<feature type="chain" id="PRO_5041907905" description="Beta-lactamase-related domain-containing protein" evidence="1">
    <location>
        <begin position="34"/>
        <end position="653"/>
    </location>
</feature>
<dbReference type="PANTHER" id="PTHR46825:SF15">
    <property type="entry name" value="BETA-LACTAMASE-RELATED DOMAIN-CONTAINING PROTEIN"/>
    <property type="match status" value="1"/>
</dbReference>
<name>A0AAE0YCS3_9GAST</name>
<keyword evidence="4" id="KW-1185">Reference proteome</keyword>
<protein>
    <recommendedName>
        <fullName evidence="2">Beta-lactamase-related domain-containing protein</fullName>
    </recommendedName>
</protein>
<evidence type="ECO:0000259" key="2">
    <source>
        <dbReference type="Pfam" id="PF00144"/>
    </source>
</evidence>
<dbReference type="SUPFAM" id="SSF56601">
    <property type="entry name" value="beta-lactamase/transpeptidase-like"/>
    <property type="match status" value="1"/>
</dbReference>
<accession>A0AAE0YCS3</accession>
<reference evidence="3" key="1">
    <citation type="journal article" date="2023" name="G3 (Bethesda)">
        <title>A reference genome for the long-term kleptoplast-retaining sea slug Elysia crispata morphotype clarki.</title>
        <authorList>
            <person name="Eastman K.E."/>
            <person name="Pendleton A.L."/>
            <person name="Shaikh M.A."/>
            <person name="Suttiyut T."/>
            <person name="Ogas R."/>
            <person name="Tomko P."/>
            <person name="Gavelis G."/>
            <person name="Widhalm J.R."/>
            <person name="Wisecaver J.H."/>
        </authorList>
    </citation>
    <scope>NUCLEOTIDE SEQUENCE</scope>
    <source>
        <strain evidence="3">ECLA1</strain>
    </source>
</reference>
<dbReference type="Pfam" id="PF00144">
    <property type="entry name" value="Beta-lactamase"/>
    <property type="match status" value="1"/>
</dbReference>
<comment type="caution">
    <text evidence="3">The sequence shown here is derived from an EMBL/GenBank/DDBJ whole genome shotgun (WGS) entry which is preliminary data.</text>
</comment>
<evidence type="ECO:0000313" key="4">
    <source>
        <dbReference type="Proteomes" id="UP001283361"/>
    </source>
</evidence>
<dbReference type="EMBL" id="JAWDGP010006450">
    <property type="protein sequence ID" value="KAK3740963.1"/>
    <property type="molecule type" value="Genomic_DNA"/>
</dbReference>
<dbReference type="PANTHER" id="PTHR46825">
    <property type="entry name" value="D-ALANYL-D-ALANINE-CARBOXYPEPTIDASE/ENDOPEPTIDASE AMPH"/>
    <property type="match status" value="1"/>
</dbReference>
<evidence type="ECO:0000256" key="1">
    <source>
        <dbReference type="SAM" id="SignalP"/>
    </source>
</evidence>
<sequence length="653" mass="73903">MSSSILAIRAGRMTISFALLWLTSLCFVHDTEGKSGKAEVSDAQLAANIDQFVTRLFPCNRAPTAMTLAVIRNGRTILTKGYGRTKVKKGQPVNSRTRFAIGSLTKAFTATLVVNWLRQNNKTLDTPIQSFYPEFFVTDDLRSRMATFRDLLAHRMGIPGHIKPLLAGFPKGLTRAEFVRTMAYMPTWLSFRNKMRYNNYMYTVAAHVIEKMSNGQTWEDLVRDLLLVPLNMTETEFFMEPNSSKDSDSSYNNNATDSERHAGYHIPNFASSCAHIDGRLQDVSPELWLSINPCGPAGAIYSNAEDMAKWMTFLLSQGRESIEYTIVDPEVIRTTWTPSILFSVRDRNLWRPASPVSHALYGYGQGWISADYRGFRQLLHTGGFITHSSMLWLFPGLEAGIYLTVNGPQFNKRKLNFMKSVMYYATDEILGESQWFNSSSVCKRHPASRRKSVDVSPSKRIMNQNYGNSTSETLSHRNSFNYSLKAPGNQSSFVCSNCPHIRSFVGTYSHKCFGNMQISLDSSASHLVYTFGRFGQATFSRISQLEFEGNFDGLLKVFNSPDRKSETLLFTQDDKDDIDGVQYLSDYKGKRITFKRLANEAEHPKLVAIKTRSAENNFAKDGCPCHPRTRDKTNNELALLMVPSRLHQMLEDE</sequence>
<keyword evidence="1" id="KW-0732">Signal</keyword>
<evidence type="ECO:0000313" key="3">
    <source>
        <dbReference type="EMBL" id="KAK3740963.1"/>
    </source>
</evidence>
<dbReference type="InterPro" id="IPR050491">
    <property type="entry name" value="AmpC-like"/>
</dbReference>
<dbReference type="Gene3D" id="3.40.710.10">
    <property type="entry name" value="DD-peptidase/beta-lactamase superfamily"/>
    <property type="match status" value="1"/>
</dbReference>
<dbReference type="InterPro" id="IPR012338">
    <property type="entry name" value="Beta-lactam/transpept-like"/>
</dbReference>
<dbReference type="InterPro" id="IPR001466">
    <property type="entry name" value="Beta-lactam-related"/>
</dbReference>
<dbReference type="AlphaFoldDB" id="A0AAE0YCS3"/>
<proteinExistence type="predicted"/>
<gene>
    <name evidence="3" type="ORF">RRG08_005655</name>
</gene>
<organism evidence="3 4">
    <name type="scientific">Elysia crispata</name>
    <name type="common">lettuce slug</name>
    <dbReference type="NCBI Taxonomy" id="231223"/>
    <lineage>
        <taxon>Eukaryota</taxon>
        <taxon>Metazoa</taxon>
        <taxon>Spiralia</taxon>
        <taxon>Lophotrochozoa</taxon>
        <taxon>Mollusca</taxon>
        <taxon>Gastropoda</taxon>
        <taxon>Heterobranchia</taxon>
        <taxon>Euthyneura</taxon>
        <taxon>Panpulmonata</taxon>
        <taxon>Sacoglossa</taxon>
        <taxon>Placobranchoidea</taxon>
        <taxon>Plakobranchidae</taxon>
        <taxon>Elysia</taxon>
    </lineage>
</organism>